<dbReference type="Pfam" id="PF13377">
    <property type="entry name" value="Peripla_BP_3"/>
    <property type="match status" value="1"/>
</dbReference>
<keyword evidence="7" id="KW-1185">Reference proteome</keyword>
<name>A0A2T7US84_9RHOB</name>
<feature type="compositionally biased region" description="Basic and acidic residues" evidence="4">
    <location>
        <begin position="330"/>
        <end position="344"/>
    </location>
</feature>
<evidence type="ECO:0000256" key="1">
    <source>
        <dbReference type="ARBA" id="ARBA00023015"/>
    </source>
</evidence>
<evidence type="ECO:0000313" key="6">
    <source>
        <dbReference type="EMBL" id="PVE47603.1"/>
    </source>
</evidence>
<evidence type="ECO:0000256" key="4">
    <source>
        <dbReference type="SAM" id="MobiDB-lite"/>
    </source>
</evidence>
<dbReference type="Pfam" id="PF00356">
    <property type="entry name" value="LacI"/>
    <property type="match status" value="1"/>
</dbReference>
<sequence>MSTKGRITAQDVARLAGVSQSAVSRVFTPGASVSPATVDRVRAAADTLGYRPDALARAMITGRSRIIGLVVAYLENQFYPLAIEKLSRALQARGYHVLIFMAENATDNVSEVVRELIDYRVDGIITASVSLSNELTGRLAGQGIPVVNFNRGQEDPRLTDVTSDNVAGGRRATDYLIAAGHRRIAHIMGWQGSSTGRDRAEGFRQAMAAAGLEPVAMIDGMYDREATIRATRDLFTRPDRPDALFVGNDHMAFAAMDELRFGLGLGVPGDVSVIGYDDVPMAAWPAYDLTTIRQPVNRMVRATVEAILGMIEGDVAPQKTHIDGPLVERGSARRPDTNLKEASR</sequence>
<dbReference type="PANTHER" id="PTHR30146">
    <property type="entry name" value="LACI-RELATED TRANSCRIPTIONAL REPRESSOR"/>
    <property type="match status" value="1"/>
</dbReference>
<keyword evidence="1" id="KW-0805">Transcription regulation</keyword>
<dbReference type="GO" id="GO:0003700">
    <property type="term" value="F:DNA-binding transcription factor activity"/>
    <property type="evidence" value="ECO:0007669"/>
    <property type="project" value="TreeGrafter"/>
</dbReference>
<evidence type="ECO:0000256" key="3">
    <source>
        <dbReference type="ARBA" id="ARBA00023163"/>
    </source>
</evidence>
<dbReference type="SUPFAM" id="SSF53822">
    <property type="entry name" value="Periplasmic binding protein-like I"/>
    <property type="match status" value="1"/>
</dbReference>
<comment type="caution">
    <text evidence="6">The sequence shown here is derived from an EMBL/GenBank/DDBJ whole genome shotgun (WGS) entry which is preliminary data.</text>
</comment>
<dbReference type="Proteomes" id="UP000244810">
    <property type="component" value="Unassembled WGS sequence"/>
</dbReference>
<proteinExistence type="predicted"/>
<evidence type="ECO:0000259" key="5">
    <source>
        <dbReference type="PROSITE" id="PS50932"/>
    </source>
</evidence>
<protein>
    <submittedName>
        <fullName evidence="6">LacI family transcriptional regulator</fullName>
    </submittedName>
</protein>
<dbReference type="OrthoDB" id="8433438at2"/>
<dbReference type="GO" id="GO:0000976">
    <property type="term" value="F:transcription cis-regulatory region binding"/>
    <property type="evidence" value="ECO:0007669"/>
    <property type="project" value="TreeGrafter"/>
</dbReference>
<feature type="region of interest" description="Disordered" evidence="4">
    <location>
        <begin position="320"/>
        <end position="344"/>
    </location>
</feature>
<evidence type="ECO:0000256" key="2">
    <source>
        <dbReference type="ARBA" id="ARBA00023125"/>
    </source>
</evidence>
<keyword evidence="2" id="KW-0238">DNA-binding</keyword>
<accession>A0A2T7US84</accession>
<dbReference type="SUPFAM" id="SSF47413">
    <property type="entry name" value="lambda repressor-like DNA-binding domains"/>
    <property type="match status" value="1"/>
</dbReference>
<dbReference type="Gene3D" id="1.10.260.40">
    <property type="entry name" value="lambda repressor-like DNA-binding domains"/>
    <property type="match status" value="1"/>
</dbReference>
<dbReference type="InterPro" id="IPR000843">
    <property type="entry name" value="HTH_LacI"/>
</dbReference>
<dbReference type="InterPro" id="IPR046335">
    <property type="entry name" value="LacI/GalR-like_sensor"/>
</dbReference>
<evidence type="ECO:0000313" key="7">
    <source>
        <dbReference type="Proteomes" id="UP000244810"/>
    </source>
</evidence>
<dbReference type="Gene3D" id="3.40.50.2300">
    <property type="match status" value="2"/>
</dbReference>
<gene>
    <name evidence="6" type="ORF">DDE23_09130</name>
</gene>
<dbReference type="InterPro" id="IPR010982">
    <property type="entry name" value="Lambda_DNA-bd_dom_sf"/>
</dbReference>
<dbReference type="AlphaFoldDB" id="A0A2T7US84"/>
<dbReference type="SMART" id="SM00354">
    <property type="entry name" value="HTH_LACI"/>
    <property type="match status" value="1"/>
</dbReference>
<dbReference type="EMBL" id="QDDR01000004">
    <property type="protein sequence ID" value="PVE47603.1"/>
    <property type="molecule type" value="Genomic_DNA"/>
</dbReference>
<keyword evidence="3" id="KW-0804">Transcription</keyword>
<dbReference type="RefSeq" id="WP_107750975.1">
    <property type="nucleotide sequence ID" value="NZ_QBKF01000003.1"/>
</dbReference>
<organism evidence="6 7">
    <name type="scientific">Pararhodobacter aggregans</name>
    <dbReference type="NCBI Taxonomy" id="404875"/>
    <lineage>
        <taxon>Bacteria</taxon>
        <taxon>Pseudomonadati</taxon>
        <taxon>Pseudomonadota</taxon>
        <taxon>Alphaproteobacteria</taxon>
        <taxon>Rhodobacterales</taxon>
        <taxon>Paracoccaceae</taxon>
        <taxon>Pararhodobacter</taxon>
    </lineage>
</organism>
<feature type="domain" description="HTH lacI-type" evidence="5">
    <location>
        <begin position="7"/>
        <end position="61"/>
    </location>
</feature>
<dbReference type="CDD" id="cd06278">
    <property type="entry name" value="PBP1_LacI-like"/>
    <property type="match status" value="1"/>
</dbReference>
<dbReference type="CDD" id="cd01392">
    <property type="entry name" value="HTH_LacI"/>
    <property type="match status" value="1"/>
</dbReference>
<dbReference type="PROSITE" id="PS50932">
    <property type="entry name" value="HTH_LACI_2"/>
    <property type="match status" value="1"/>
</dbReference>
<dbReference type="InterPro" id="IPR028082">
    <property type="entry name" value="Peripla_BP_I"/>
</dbReference>
<reference evidence="6 7" key="1">
    <citation type="journal article" date="2011" name="Syst. Appl. Microbiol.">
        <title>Defluviimonas denitrificans gen. nov., sp. nov., and Pararhodobacter aggregans gen. nov., sp. nov., non-phototrophic Rhodobacteraceae from the biofilter of a marine aquaculture.</title>
        <authorList>
            <person name="Foesel B.U."/>
            <person name="Drake H.L."/>
            <person name="Schramm A."/>
        </authorList>
    </citation>
    <scope>NUCLEOTIDE SEQUENCE [LARGE SCALE GENOMIC DNA]</scope>
    <source>
        <strain evidence="6 7">D1-19</strain>
    </source>
</reference>
<dbReference type="PANTHER" id="PTHR30146:SF109">
    <property type="entry name" value="HTH-TYPE TRANSCRIPTIONAL REGULATOR GALS"/>
    <property type="match status" value="1"/>
</dbReference>